<name>A0A2A6C4B0_PRIPA</name>
<dbReference type="AlphaFoldDB" id="A0A2A6C4B0"/>
<evidence type="ECO:0000313" key="2">
    <source>
        <dbReference type="Proteomes" id="UP000005239"/>
    </source>
</evidence>
<keyword evidence="2" id="KW-1185">Reference proteome</keyword>
<accession>A0A2A6C4B0</accession>
<sequence>MQFAPTLNSASVPVIGSILSSFPQKDGSVLVLTPSYQYRIAPNGSTHCVKDSTICNAFGIIDDEVYLAQKNGPTLSIVKLSFEEDGTYRKEVVQSFHKSDKLVLRNNCLHYFVQKKEKTDVTFAIPITEHFEDVNGIPFNLPIGELALMATVHRGDLFEIRAINATKEIWRRESGKEEITKIPMKTNSAMRSSMIPINFVSMNKFDHEKIVALQSPGLFLTSISPSGIVLAHSKEMDGEVKAVKSLSFHMSKLPTRVIKVRIMEDIDWGEGITATEWRCRGQWYQESIDLNMISHSNKSC</sequence>
<proteinExistence type="predicted"/>
<protein>
    <submittedName>
        <fullName evidence="1">Uncharacterized protein</fullName>
    </submittedName>
</protein>
<evidence type="ECO:0000313" key="1">
    <source>
        <dbReference type="EnsemblMetazoa" id="PPA06120.1"/>
    </source>
</evidence>
<dbReference type="Proteomes" id="UP000005239">
    <property type="component" value="Unassembled WGS sequence"/>
</dbReference>
<gene>
    <name evidence="1" type="primary">WBGene00095674</name>
</gene>
<organism evidence="1 2">
    <name type="scientific">Pristionchus pacificus</name>
    <name type="common">Parasitic nematode worm</name>
    <dbReference type="NCBI Taxonomy" id="54126"/>
    <lineage>
        <taxon>Eukaryota</taxon>
        <taxon>Metazoa</taxon>
        <taxon>Ecdysozoa</taxon>
        <taxon>Nematoda</taxon>
        <taxon>Chromadorea</taxon>
        <taxon>Rhabditida</taxon>
        <taxon>Rhabditina</taxon>
        <taxon>Diplogasteromorpha</taxon>
        <taxon>Diplogasteroidea</taxon>
        <taxon>Neodiplogasteridae</taxon>
        <taxon>Pristionchus</taxon>
    </lineage>
</organism>
<accession>A0A8R1Y706</accession>
<reference evidence="2" key="1">
    <citation type="journal article" date="2008" name="Nat. Genet.">
        <title>The Pristionchus pacificus genome provides a unique perspective on nematode lifestyle and parasitism.</title>
        <authorList>
            <person name="Dieterich C."/>
            <person name="Clifton S.W."/>
            <person name="Schuster L.N."/>
            <person name="Chinwalla A."/>
            <person name="Delehaunty K."/>
            <person name="Dinkelacker I."/>
            <person name="Fulton L."/>
            <person name="Fulton R."/>
            <person name="Godfrey J."/>
            <person name="Minx P."/>
            <person name="Mitreva M."/>
            <person name="Roeseler W."/>
            <person name="Tian H."/>
            <person name="Witte H."/>
            <person name="Yang S.P."/>
            <person name="Wilson R.K."/>
            <person name="Sommer R.J."/>
        </authorList>
    </citation>
    <scope>NUCLEOTIDE SEQUENCE [LARGE SCALE GENOMIC DNA]</scope>
    <source>
        <strain evidence="2">PS312</strain>
    </source>
</reference>
<dbReference type="EnsemblMetazoa" id="PPA06120.1">
    <property type="protein sequence ID" value="PPA06120.1"/>
    <property type="gene ID" value="WBGene00095674"/>
</dbReference>
<reference evidence="1" key="2">
    <citation type="submission" date="2022-06" db="UniProtKB">
        <authorList>
            <consortium name="EnsemblMetazoa"/>
        </authorList>
    </citation>
    <scope>IDENTIFICATION</scope>
    <source>
        <strain evidence="1">PS312</strain>
    </source>
</reference>